<sequence length="508" mass="56385">MTMTAETASSDAVQVTEAPRGRFAAFRVALRQLVVRHLLPKTMVGLVATSKVLAMAPLVAMLVVMGFALDRLLLRGEQLVGEGQKIEVYGATLRTELEDLERVALQHYALQDPALLDIIRQRLRSTREATTRFSADDLPQGVQDHSRAVTAGLDKIERGLGSADGVQRVGEIRALAEKAERVIDEGRVDIYGQVRQLNDRSVLVRNVLALSVIIVALLTIALTLGLSRVIARPLQNMRAAITALGTANYESPISIEYPRELARVGEKLEWLRRRLRDLEADKDRFLRHVSHELKTPLASLREGTDLLLERSFGTLNSRQSEVAQILAESAIDLDAQIRNLLTYAEWRRGQRDVEMGWIDSRILVEEVLASQRLTLAKRSLDTHLDLNAPHLYGHRWSLRVSLGNLLSNAVKHAPRGSTIDVLVDCRHGRCVLSVRDRGRGVPIGERERILQPFVRGSEPEEAGMRGTGIGLSIVNETVIAHGGKLEVQEAQPGARFVLDWPCPETDAH</sequence>
<feature type="transmembrane region" description="Helical" evidence="12">
    <location>
        <begin position="203"/>
        <end position="226"/>
    </location>
</feature>
<dbReference type="SMART" id="SM00304">
    <property type="entry name" value="HAMP"/>
    <property type="match status" value="1"/>
</dbReference>
<dbReference type="SUPFAM" id="SSF47384">
    <property type="entry name" value="Homodimeric domain of signal transducing histidine kinase"/>
    <property type="match status" value="1"/>
</dbReference>
<dbReference type="InterPro" id="IPR036097">
    <property type="entry name" value="HisK_dim/P_sf"/>
</dbReference>
<dbReference type="InterPro" id="IPR050428">
    <property type="entry name" value="TCS_sensor_his_kinase"/>
</dbReference>
<dbReference type="Gene3D" id="3.30.565.10">
    <property type="entry name" value="Histidine kinase-like ATPase, C-terminal domain"/>
    <property type="match status" value="1"/>
</dbReference>
<accession>A0A4R7NQH0</accession>
<keyword evidence="7 15" id="KW-0418">Kinase</keyword>
<keyword evidence="8 12" id="KW-1133">Transmembrane helix</keyword>
<feature type="transmembrane region" description="Helical" evidence="12">
    <location>
        <begin position="43"/>
        <end position="69"/>
    </location>
</feature>
<dbReference type="InterPro" id="IPR003594">
    <property type="entry name" value="HATPase_dom"/>
</dbReference>
<evidence type="ECO:0000313" key="16">
    <source>
        <dbReference type="Proteomes" id="UP000295341"/>
    </source>
</evidence>
<dbReference type="PROSITE" id="PS50109">
    <property type="entry name" value="HIS_KIN"/>
    <property type="match status" value="1"/>
</dbReference>
<comment type="caution">
    <text evidence="15">The sequence shown here is derived from an EMBL/GenBank/DDBJ whole genome shotgun (WGS) entry which is preliminary data.</text>
</comment>
<evidence type="ECO:0000256" key="6">
    <source>
        <dbReference type="ARBA" id="ARBA00022692"/>
    </source>
</evidence>
<evidence type="ECO:0000256" key="12">
    <source>
        <dbReference type="SAM" id="Phobius"/>
    </source>
</evidence>
<dbReference type="InterPro" id="IPR004358">
    <property type="entry name" value="Sig_transdc_His_kin-like_C"/>
</dbReference>
<dbReference type="EMBL" id="SOBT01000013">
    <property type="protein sequence ID" value="TDU23204.1"/>
    <property type="molecule type" value="Genomic_DNA"/>
</dbReference>
<keyword evidence="9" id="KW-0902">Two-component regulatory system</keyword>
<reference evidence="15 16" key="1">
    <citation type="submission" date="2019-03" db="EMBL/GenBank/DDBJ databases">
        <title>Genomic Encyclopedia of Type Strains, Phase IV (KMG-IV): sequencing the most valuable type-strain genomes for metagenomic binning, comparative biology and taxonomic classification.</title>
        <authorList>
            <person name="Goeker M."/>
        </authorList>
    </citation>
    <scope>NUCLEOTIDE SEQUENCE [LARGE SCALE GENOMIC DNA]</scope>
    <source>
        <strain evidence="15 16">DSM 26377</strain>
    </source>
</reference>
<evidence type="ECO:0000256" key="8">
    <source>
        <dbReference type="ARBA" id="ARBA00022989"/>
    </source>
</evidence>
<keyword evidence="6 12" id="KW-0812">Transmembrane</keyword>
<feature type="domain" description="HAMP" evidence="14">
    <location>
        <begin position="228"/>
        <end position="280"/>
    </location>
</feature>
<dbReference type="Gene3D" id="1.10.287.130">
    <property type="match status" value="1"/>
</dbReference>
<comment type="subcellular location">
    <subcellularLocation>
        <location evidence="2">Membrane</location>
    </subcellularLocation>
</comment>
<dbReference type="Proteomes" id="UP000295341">
    <property type="component" value="Unassembled WGS sequence"/>
</dbReference>
<dbReference type="PANTHER" id="PTHR45436:SF5">
    <property type="entry name" value="SENSOR HISTIDINE KINASE TRCS"/>
    <property type="match status" value="1"/>
</dbReference>
<keyword evidence="5" id="KW-0808">Transferase</keyword>
<dbReference type="InterPro" id="IPR003660">
    <property type="entry name" value="HAMP_dom"/>
</dbReference>
<dbReference type="PRINTS" id="PR00344">
    <property type="entry name" value="BCTRLSENSOR"/>
</dbReference>
<evidence type="ECO:0000256" key="4">
    <source>
        <dbReference type="ARBA" id="ARBA00022553"/>
    </source>
</evidence>
<dbReference type="PROSITE" id="PS50885">
    <property type="entry name" value="HAMP"/>
    <property type="match status" value="1"/>
</dbReference>
<dbReference type="InterPro" id="IPR003661">
    <property type="entry name" value="HisK_dim/P_dom"/>
</dbReference>
<dbReference type="OrthoDB" id="9804645at2"/>
<dbReference type="RefSeq" id="WP_133883880.1">
    <property type="nucleotide sequence ID" value="NZ_MWIN01000025.1"/>
</dbReference>
<dbReference type="InterPro" id="IPR036890">
    <property type="entry name" value="HATPase_C_sf"/>
</dbReference>
<dbReference type="Pfam" id="PF00512">
    <property type="entry name" value="HisKA"/>
    <property type="match status" value="1"/>
</dbReference>
<evidence type="ECO:0000259" key="14">
    <source>
        <dbReference type="PROSITE" id="PS50885"/>
    </source>
</evidence>
<keyword evidence="11" id="KW-0175">Coiled coil</keyword>
<comment type="catalytic activity">
    <reaction evidence="1">
        <text>ATP + protein L-histidine = ADP + protein N-phospho-L-histidine.</text>
        <dbReference type="EC" id="2.7.13.3"/>
    </reaction>
</comment>
<evidence type="ECO:0000256" key="2">
    <source>
        <dbReference type="ARBA" id="ARBA00004370"/>
    </source>
</evidence>
<evidence type="ECO:0000256" key="1">
    <source>
        <dbReference type="ARBA" id="ARBA00000085"/>
    </source>
</evidence>
<dbReference type="CDD" id="cd00082">
    <property type="entry name" value="HisKA"/>
    <property type="match status" value="1"/>
</dbReference>
<dbReference type="Gene3D" id="6.10.340.10">
    <property type="match status" value="1"/>
</dbReference>
<keyword evidence="10 12" id="KW-0472">Membrane</keyword>
<dbReference type="SUPFAM" id="SSF55874">
    <property type="entry name" value="ATPase domain of HSP90 chaperone/DNA topoisomerase II/histidine kinase"/>
    <property type="match status" value="1"/>
</dbReference>
<keyword evidence="4" id="KW-0597">Phosphoprotein</keyword>
<dbReference type="Pfam" id="PF02518">
    <property type="entry name" value="HATPase_c"/>
    <property type="match status" value="1"/>
</dbReference>
<gene>
    <name evidence="15" type="ORF">DFR24_4727</name>
</gene>
<dbReference type="SMART" id="SM00388">
    <property type="entry name" value="HisKA"/>
    <property type="match status" value="1"/>
</dbReference>
<evidence type="ECO:0000256" key="10">
    <source>
        <dbReference type="ARBA" id="ARBA00023136"/>
    </source>
</evidence>
<evidence type="ECO:0000256" key="7">
    <source>
        <dbReference type="ARBA" id="ARBA00022777"/>
    </source>
</evidence>
<organism evidence="15 16">
    <name type="scientific">Panacagrimonas perspica</name>
    <dbReference type="NCBI Taxonomy" id="381431"/>
    <lineage>
        <taxon>Bacteria</taxon>
        <taxon>Pseudomonadati</taxon>
        <taxon>Pseudomonadota</taxon>
        <taxon>Gammaproteobacteria</taxon>
        <taxon>Nevskiales</taxon>
        <taxon>Nevskiaceae</taxon>
        <taxon>Panacagrimonas</taxon>
    </lineage>
</organism>
<evidence type="ECO:0000259" key="13">
    <source>
        <dbReference type="PROSITE" id="PS50109"/>
    </source>
</evidence>
<evidence type="ECO:0000256" key="11">
    <source>
        <dbReference type="SAM" id="Coils"/>
    </source>
</evidence>
<dbReference type="InterPro" id="IPR005467">
    <property type="entry name" value="His_kinase_dom"/>
</dbReference>
<dbReference type="GO" id="GO:0000155">
    <property type="term" value="F:phosphorelay sensor kinase activity"/>
    <property type="evidence" value="ECO:0007669"/>
    <property type="project" value="InterPro"/>
</dbReference>
<name>A0A4R7NQH0_9GAMM</name>
<protein>
    <recommendedName>
        <fullName evidence="3">histidine kinase</fullName>
        <ecNumber evidence="3">2.7.13.3</ecNumber>
    </recommendedName>
</protein>
<feature type="coiled-coil region" evidence="11">
    <location>
        <begin position="261"/>
        <end position="288"/>
    </location>
</feature>
<dbReference type="GO" id="GO:0016020">
    <property type="term" value="C:membrane"/>
    <property type="evidence" value="ECO:0007669"/>
    <property type="project" value="UniProtKB-SubCell"/>
</dbReference>
<evidence type="ECO:0000256" key="9">
    <source>
        <dbReference type="ARBA" id="ARBA00023012"/>
    </source>
</evidence>
<feature type="domain" description="Histidine kinase" evidence="13">
    <location>
        <begin position="288"/>
        <end position="504"/>
    </location>
</feature>
<evidence type="ECO:0000313" key="15">
    <source>
        <dbReference type="EMBL" id="TDU23204.1"/>
    </source>
</evidence>
<evidence type="ECO:0000256" key="3">
    <source>
        <dbReference type="ARBA" id="ARBA00012438"/>
    </source>
</evidence>
<dbReference type="AlphaFoldDB" id="A0A4R7NQH0"/>
<keyword evidence="16" id="KW-1185">Reference proteome</keyword>
<proteinExistence type="predicted"/>
<dbReference type="SMART" id="SM00387">
    <property type="entry name" value="HATPase_c"/>
    <property type="match status" value="1"/>
</dbReference>
<evidence type="ECO:0000256" key="5">
    <source>
        <dbReference type="ARBA" id="ARBA00022679"/>
    </source>
</evidence>
<dbReference type="PANTHER" id="PTHR45436">
    <property type="entry name" value="SENSOR HISTIDINE KINASE YKOH"/>
    <property type="match status" value="1"/>
</dbReference>
<dbReference type="EC" id="2.7.13.3" evidence="3"/>